<dbReference type="Gene3D" id="2.60.120.260">
    <property type="entry name" value="Galactose-binding domain-like"/>
    <property type="match status" value="1"/>
</dbReference>
<name>A0A5B9E1W9_9GAMM</name>
<gene>
    <name evidence="1" type="ORF">CS053_03365</name>
</gene>
<dbReference type="SUPFAM" id="SSF49785">
    <property type="entry name" value="Galactose-binding domain-like"/>
    <property type="match status" value="1"/>
</dbReference>
<dbReference type="EMBL" id="CP042807">
    <property type="protein sequence ID" value="QEE26293.1"/>
    <property type="molecule type" value="Genomic_DNA"/>
</dbReference>
<dbReference type="CDD" id="cd15482">
    <property type="entry name" value="Sialidase_non-viral"/>
    <property type="match status" value="1"/>
</dbReference>
<proteinExistence type="predicted"/>
<sequence length="521" mass="55882">MAALCLGAFTCVAGVSPSHGSVVGGTYLAQGVGYPALVRLAHQTDPSANGRVLLVFERDGMDGIPLYVRSPGSQDWHFSENVTDQAHHGDASWQLRWQPNITELSRASGSLPAGTVLLAANATGNDAKGRVVAEDLQLYTSSDGGHSWHYRSSIIKGGGKPSEKDNHGVWEPNMRVLDDGRMVAYYSSEQHKAEGFNQLLAHKVSRDGGLTWGAEHVDVAIPGGVERPGMAVVDRLPDGRYVMSYEDIDGPQNGHVYLKFSRDGLDWGDAAMRGTPVQTEAGAWPAASPIVKWLPVGGHDGVIVVLAERAGGGGDPGGRSMYWNNDLGRGPWWEAPAPVQKQTGNIHAGWTQALLLQKNGTLLHITSSSTDKAPADLRGNVILYAAATERFDRYEAEDAARHWAVQIGDSTASNQQKARVAAWPQGRLDFTVHVATAGSKSLRVRWQDLGFTTKPLMRVDGHAVAGGDDRSDRDGWHVTTFRTTLQSGDHTITLGGEGHALDIDYLQIDRSGAPDTGGSKA</sequence>
<dbReference type="InterPro" id="IPR036278">
    <property type="entry name" value="Sialidase_sf"/>
</dbReference>
<evidence type="ECO:0000313" key="1">
    <source>
        <dbReference type="EMBL" id="QEE26293.1"/>
    </source>
</evidence>
<dbReference type="InterPro" id="IPR008979">
    <property type="entry name" value="Galactose-bd-like_sf"/>
</dbReference>
<evidence type="ECO:0000313" key="2">
    <source>
        <dbReference type="Proteomes" id="UP000321807"/>
    </source>
</evidence>
<dbReference type="PANTHER" id="PTHR38792:SF3">
    <property type="entry name" value="BNR_ASP-BOX REPEAT DOMAIN PROTEIN (AFU_ORTHOLOGUE AFUA_7G06430)-RELATED"/>
    <property type="match status" value="1"/>
</dbReference>
<accession>A0A5B9E1W9</accession>
<reference evidence="1 2" key="1">
    <citation type="submission" date="2019-08" db="EMBL/GenBank/DDBJ databases">
        <title>Complete genome sequence of Rhodanobacter glycinis strain T01E-68 isolated from tomato root.</title>
        <authorList>
            <person name="Weon H.-Y."/>
            <person name="Lee S.A."/>
        </authorList>
    </citation>
    <scope>NUCLEOTIDE SEQUENCE [LARGE SCALE GENOMIC DNA]</scope>
    <source>
        <strain evidence="1 2">T01E-68</strain>
    </source>
</reference>
<dbReference type="SUPFAM" id="SSF50939">
    <property type="entry name" value="Sialidases"/>
    <property type="match status" value="1"/>
</dbReference>
<organism evidence="1 2">
    <name type="scientific">Rhodanobacter glycinis</name>
    <dbReference type="NCBI Taxonomy" id="582702"/>
    <lineage>
        <taxon>Bacteria</taxon>
        <taxon>Pseudomonadati</taxon>
        <taxon>Pseudomonadota</taxon>
        <taxon>Gammaproteobacteria</taxon>
        <taxon>Lysobacterales</taxon>
        <taxon>Rhodanobacteraceae</taxon>
        <taxon>Rhodanobacter</taxon>
    </lineage>
</organism>
<protein>
    <submittedName>
        <fullName evidence="1">Exo-alpha-sialidase</fullName>
    </submittedName>
</protein>
<dbReference type="Gene3D" id="2.120.10.10">
    <property type="match status" value="1"/>
</dbReference>
<dbReference type="KEGG" id="rgl:CS053_03365"/>
<dbReference type="Proteomes" id="UP000321807">
    <property type="component" value="Chromosome"/>
</dbReference>
<dbReference type="PANTHER" id="PTHR38792">
    <property type="entry name" value="BNR/ASP-BOX REPEAT DOMAIN PROTEIN (AFU_ORTHOLOGUE AFUA_7G06430)-RELATED"/>
    <property type="match status" value="1"/>
</dbReference>
<dbReference type="AlphaFoldDB" id="A0A5B9E1W9"/>